<dbReference type="NCBIfam" id="TIGR01787">
    <property type="entry name" value="squalene_cyclas"/>
    <property type="match status" value="1"/>
</dbReference>
<dbReference type="EMBL" id="JAUHLN010000002">
    <property type="protein sequence ID" value="MDN4073215.1"/>
    <property type="molecule type" value="Genomic_DNA"/>
</dbReference>
<organism evidence="7 8">
    <name type="scientific">Fictibacillus terranigra</name>
    <dbReference type="NCBI Taxonomy" id="3058424"/>
    <lineage>
        <taxon>Bacteria</taxon>
        <taxon>Bacillati</taxon>
        <taxon>Bacillota</taxon>
        <taxon>Bacilli</taxon>
        <taxon>Bacillales</taxon>
        <taxon>Fictibacillaceae</taxon>
        <taxon>Fictibacillus</taxon>
    </lineage>
</organism>
<comment type="caution">
    <text evidence="7">The sequence shown here is derived from an EMBL/GenBank/DDBJ whole genome shotgun (WGS) entry which is preliminary data.</text>
</comment>
<sequence length="617" mass="68771">MLDLGKIKMELERRSDELLSCQQADGSFRFCFENPVTTDAYLLVLLIIWKWRDEPLKRNLVNRILSKQGTDGTWRVYPDEKEGNLSVTIEAYVALCYSKSVNMEDPLMTKAREYISAEGGFKKANLLTRAFLSVNGIVPWPRTPFDPGILLDPPILSPIKFYDMSSYARTHFVPIIAAMRNDFYVSHPCNQYLSPLSGNRESGPFWPEFENDTVSRLFSGLEAASSSLPAKMERYMLDRIEKDGTLLSYASSTFFMVYGLLSLGYSKNSPALIKAIEGIISLLCSNGTHLFVQNSPSAIWDTSLILYSLLEAGVSPENRQIQQGIRFLLNHQQSKKGDWTVHCGHTAPGGWGFSESNTLHPDTDDTQAALRSISTYVRVSPTSLQSWNKGITWLLAMQNDDGGWPAFEKNTNKEWLGLIPVKNAADALIDPSNADITGRVLEFLGSYTDLTINDHPVKQAVNWLKSHQGPDGSWYGRWGVCYIYGTWAAVTGLATVRGSVIHDQSLETAGKWLESIQNKDGSWGESCLSDDAKTYIPLGYGTVVQTAWAIDALASIHSRPTKPIADGVNYLLSPNLMAPAFDYPAGSGLPGAFYVLYHSYTRIWPLTALSHVYRKYV</sequence>
<reference evidence="7" key="1">
    <citation type="submission" date="2023-06" db="EMBL/GenBank/DDBJ databases">
        <title>Draft Genome Sequences of Representative Paenibacillus Polymyxa, Bacillus cereus, Fictibacillus sp., and Brevibacillus agri Strains Isolated from Amazonian Dark Earth.</title>
        <authorList>
            <person name="Pellegrinetti T.A."/>
            <person name="Cunha I.C.M."/>
            <person name="Chaves M.G."/>
            <person name="Freitas A.S."/>
            <person name="Silva A.V.R."/>
            <person name="Tsai S.M."/>
            <person name="Mendes L.W."/>
        </authorList>
    </citation>
    <scope>NUCLEOTIDE SEQUENCE</scope>
    <source>
        <strain evidence="7">CENA-BCM004</strain>
    </source>
</reference>
<feature type="domain" description="Squalene cyclase C-terminal" evidence="5">
    <location>
        <begin position="297"/>
        <end position="611"/>
    </location>
</feature>
<evidence type="ECO:0000313" key="8">
    <source>
        <dbReference type="Proteomes" id="UP001168694"/>
    </source>
</evidence>
<comment type="pathway">
    <text evidence="1">Secondary metabolite biosynthesis; hopanoid biosynthesis.</text>
</comment>
<dbReference type="PROSITE" id="PS01074">
    <property type="entry name" value="TERPENE_SYNTHASES"/>
    <property type="match status" value="1"/>
</dbReference>
<accession>A0ABT8E5M6</accession>
<evidence type="ECO:0000313" key="7">
    <source>
        <dbReference type="EMBL" id="MDN4073215.1"/>
    </source>
</evidence>
<dbReference type="SUPFAM" id="SSF48239">
    <property type="entry name" value="Terpenoid cyclases/Protein prenyltransferases"/>
    <property type="match status" value="2"/>
</dbReference>
<dbReference type="PANTHER" id="PTHR11764">
    <property type="entry name" value="TERPENE CYCLASE/MUTASE FAMILY MEMBER"/>
    <property type="match status" value="1"/>
</dbReference>
<comment type="similarity">
    <text evidence="2">Belongs to the terpene cyclase/mutase family.</text>
</comment>
<evidence type="ECO:0000256" key="3">
    <source>
        <dbReference type="ARBA" id="ARBA00022737"/>
    </source>
</evidence>
<dbReference type="RefSeq" id="WP_290399357.1">
    <property type="nucleotide sequence ID" value="NZ_JAUHLN010000002.1"/>
</dbReference>
<dbReference type="InterPro" id="IPR032697">
    <property type="entry name" value="SQ_cyclase_N"/>
</dbReference>
<dbReference type="Gene3D" id="1.50.10.20">
    <property type="match status" value="2"/>
</dbReference>
<evidence type="ECO:0000259" key="5">
    <source>
        <dbReference type="Pfam" id="PF13243"/>
    </source>
</evidence>
<dbReference type="Pfam" id="PF13243">
    <property type="entry name" value="SQHop_cyclase_C"/>
    <property type="match status" value="1"/>
</dbReference>
<evidence type="ECO:0000256" key="1">
    <source>
        <dbReference type="ARBA" id="ARBA00004999"/>
    </source>
</evidence>
<evidence type="ECO:0000259" key="6">
    <source>
        <dbReference type="Pfam" id="PF13249"/>
    </source>
</evidence>
<dbReference type="InterPro" id="IPR008930">
    <property type="entry name" value="Terpenoid_cyclase/PrenylTrfase"/>
</dbReference>
<evidence type="ECO:0000256" key="4">
    <source>
        <dbReference type="ARBA" id="ARBA00023235"/>
    </source>
</evidence>
<dbReference type="InterPro" id="IPR018333">
    <property type="entry name" value="Squalene_cyclase"/>
</dbReference>
<dbReference type="InterPro" id="IPR032696">
    <property type="entry name" value="SQ_cyclase_C"/>
</dbReference>
<dbReference type="InterPro" id="IPR002365">
    <property type="entry name" value="Terpene_synthase_CS"/>
</dbReference>
<evidence type="ECO:0000256" key="2">
    <source>
        <dbReference type="ARBA" id="ARBA00009755"/>
    </source>
</evidence>
<name>A0ABT8E5M6_9BACL</name>
<keyword evidence="4" id="KW-0413">Isomerase</keyword>
<dbReference type="Pfam" id="PF13249">
    <property type="entry name" value="SQHop_cyclase_N"/>
    <property type="match status" value="1"/>
</dbReference>
<keyword evidence="3" id="KW-0677">Repeat</keyword>
<dbReference type="PANTHER" id="PTHR11764:SF20">
    <property type="entry name" value="LANOSTEROL SYNTHASE"/>
    <property type="match status" value="1"/>
</dbReference>
<protein>
    <submittedName>
        <fullName evidence="7">Prenyltransferase/squalene oxidase repeat-containing protein</fullName>
    </submittedName>
</protein>
<proteinExistence type="inferred from homology"/>
<dbReference type="SFLD" id="SFLDG01016">
    <property type="entry name" value="Prenyltransferase_Like_2"/>
    <property type="match status" value="1"/>
</dbReference>
<feature type="domain" description="Squalene cyclase N-terminal" evidence="6">
    <location>
        <begin position="12"/>
        <end position="285"/>
    </location>
</feature>
<gene>
    <name evidence="7" type="ORF">QYF49_09365</name>
</gene>
<dbReference type="Proteomes" id="UP001168694">
    <property type="component" value="Unassembled WGS sequence"/>
</dbReference>
<keyword evidence="8" id="KW-1185">Reference proteome</keyword>